<dbReference type="GO" id="GO:0016747">
    <property type="term" value="F:acyltransferase activity, transferring groups other than amino-acyl groups"/>
    <property type="evidence" value="ECO:0007669"/>
    <property type="project" value="InterPro"/>
</dbReference>
<accession>A0A401ZWE7</accession>
<dbReference type="CDD" id="cd04301">
    <property type="entry name" value="NAT_SF"/>
    <property type="match status" value="1"/>
</dbReference>
<dbReference type="PANTHER" id="PTHR43072">
    <property type="entry name" value="N-ACETYLTRANSFERASE"/>
    <property type="match status" value="1"/>
</dbReference>
<dbReference type="RefSeq" id="WP_126578922.1">
    <property type="nucleotide sequence ID" value="NZ_BIFR01000001.1"/>
</dbReference>
<evidence type="ECO:0000313" key="3">
    <source>
        <dbReference type="Proteomes" id="UP000287352"/>
    </source>
</evidence>
<evidence type="ECO:0000313" key="2">
    <source>
        <dbReference type="EMBL" id="GCE11215.1"/>
    </source>
</evidence>
<dbReference type="Pfam" id="PF00583">
    <property type="entry name" value="Acetyltransf_1"/>
    <property type="match status" value="1"/>
</dbReference>
<sequence length="294" mass="33307">MSDINIRTAQIEDREAVLAFCANTWEWGDYIENVWDEWFTNPHGQLFTATAAGVPVGILHIEMLTPTDGWLQGLGVNADYRRRGIARALYDAALTEAMRRGASHARLVVHHENVASIKLSEAIHMRKVGAFSNYLAGPVPTNVRHAPNERTQLATSADIDEIIDYLNVSNILPITGGLYYAGFKAVPISGEMLERHLEKHQIYLLRRWDRLDGLAIAQIREENKEKRLSVGYIDGTAIEAISLIAYDLRRRLNELQVERVRIYGPDTILIRDAFDGAEYETSGDIFYTYERGLY</sequence>
<evidence type="ECO:0000259" key="1">
    <source>
        <dbReference type="PROSITE" id="PS51186"/>
    </source>
</evidence>
<name>A0A401ZWE7_9CHLR</name>
<dbReference type="Gene3D" id="3.40.630.30">
    <property type="match status" value="1"/>
</dbReference>
<protein>
    <recommendedName>
        <fullName evidence="1">N-acetyltransferase domain-containing protein</fullName>
    </recommendedName>
</protein>
<comment type="caution">
    <text evidence="2">The sequence shown here is derived from an EMBL/GenBank/DDBJ whole genome shotgun (WGS) entry which is preliminary data.</text>
</comment>
<keyword evidence="3" id="KW-1185">Reference proteome</keyword>
<feature type="domain" description="N-acetyltransferase" evidence="1">
    <location>
        <begin position="4"/>
        <end position="150"/>
    </location>
</feature>
<dbReference type="SUPFAM" id="SSF55729">
    <property type="entry name" value="Acyl-CoA N-acyltransferases (Nat)"/>
    <property type="match status" value="1"/>
</dbReference>
<dbReference type="OrthoDB" id="150660at2"/>
<organism evidence="2 3">
    <name type="scientific">Tengunoibacter tsumagoiensis</name>
    <dbReference type="NCBI Taxonomy" id="2014871"/>
    <lineage>
        <taxon>Bacteria</taxon>
        <taxon>Bacillati</taxon>
        <taxon>Chloroflexota</taxon>
        <taxon>Ktedonobacteria</taxon>
        <taxon>Ktedonobacterales</taxon>
        <taxon>Dictyobacteraceae</taxon>
        <taxon>Tengunoibacter</taxon>
    </lineage>
</organism>
<dbReference type="EMBL" id="BIFR01000001">
    <property type="protein sequence ID" value="GCE11215.1"/>
    <property type="molecule type" value="Genomic_DNA"/>
</dbReference>
<dbReference type="PANTHER" id="PTHR43072:SF60">
    <property type="entry name" value="L-2,4-DIAMINOBUTYRIC ACID ACETYLTRANSFERASE"/>
    <property type="match status" value="1"/>
</dbReference>
<gene>
    <name evidence="2" type="ORF">KTT_10740</name>
</gene>
<dbReference type="AlphaFoldDB" id="A0A401ZWE7"/>
<proteinExistence type="predicted"/>
<dbReference type="Proteomes" id="UP000287352">
    <property type="component" value="Unassembled WGS sequence"/>
</dbReference>
<dbReference type="PROSITE" id="PS51186">
    <property type="entry name" value="GNAT"/>
    <property type="match status" value="1"/>
</dbReference>
<dbReference type="InterPro" id="IPR000182">
    <property type="entry name" value="GNAT_dom"/>
</dbReference>
<reference evidence="3" key="1">
    <citation type="submission" date="2018-12" db="EMBL/GenBank/DDBJ databases">
        <title>Tengunoibacter tsumagoiensis gen. nov., sp. nov., Dictyobacter kobayashii sp. nov., D. alpinus sp. nov., and D. joshuensis sp. nov. and description of Dictyobacteraceae fam. nov. within the order Ktedonobacterales isolated from Tengu-no-mugimeshi.</title>
        <authorList>
            <person name="Wang C.M."/>
            <person name="Zheng Y."/>
            <person name="Sakai Y."/>
            <person name="Toyoda A."/>
            <person name="Minakuchi Y."/>
            <person name="Abe K."/>
            <person name="Yokota A."/>
            <person name="Yabe S."/>
        </authorList>
    </citation>
    <scope>NUCLEOTIDE SEQUENCE [LARGE SCALE GENOMIC DNA]</scope>
    <source>
        <strain evidence="3">Uno3</strain>
    </source>
</reference>
<dbReference type="InterPro" id="IPR016181">
    <property type="entry name" value="Acyl_CoA_acyltransferase"/>
</dbReference>